<dbReference type="EMBL" id="CAFBLX010000563">
    <property type="protein sequence ID" value="CAB4936957.1"/>
    <property type="molecule type" value="Genomic_DNA"/>
</dbReference>
<evidence type="ECO:0000313" key="2">
    <source>
        <dbReference type="EMBL" id="CAB4936957.1"/>
    </source>
</evidence>
<accession>A0A6J7J2V4</accession>
<dbReference type="AlphaFoldDB" id="A0A6J7J2V4"/>
<sequence length="89" mass="9624">MRDSPAPPISIRCVGPHSVTSWPKMRCQMSSNGKPMSAYSPLPAISRPPVGAYQVRVILTAARPGFSSSGRMIASAPAMKRKNKPTRMK</sequence>
<proteinExistence type="predicted"/>
<gene>
    <name evidence="2" type="ORF">UFOPK3472_04423</name>
</gene>
<evidence type="ECO:0000256" key="1">
    <source>
        <dbReference type="SAM" id="MobiDB-lite"/>
    </source>
</evidence>
<protein>
    <submittedName>
        <fullName evidence="2">Unannotated protein</fullName>
    </submittedName>
</protein>
<feature type="compositionally biased region" description="Basic residues" evidence="1">
    <location>
        <begin position="79"/>
        <end position="89"/>
    </location>
</feature>
<feature type="region of interest" description="Disordered" evidence="1">
    <location>
        <begin position="69"/>
        <end position="89"/>
    </location>
</feature>
<reference evidence="2" key="1">
    <citation type="submission" date="2020-05" db="EMBL/GenBank/DDBJ databases">
        <authorList>
            <person name="Chiriac C."/>
            <person name="Salcher M."/>
            <person name="Ghai R."/>
            <person name="Kavagutti S V."/>
        </authorList>
    </citation>
    <scope>NUCLEOTIDE SEQUENCE</scope>
</reference>
<organism evidence="2">
    <name type="scientific">freshwater metagenome</name>
    <dbReference type="NCBI Taxonomy" id="449393"/>
    <lineage>
        <taxon>unclassified sequences</taxon>
        <taxon>metagenomes</taxon>
        <taxon>ecological metagenomes</taxon>
    </lineage>
</organism>
<name>A0A6J7J2V4_9ZZZZ</name>